<dbReference type="SUPFAM" id="SSF142764">
    <property type="entry name" value="YgbK-like"/>
    <property type="match status" value="1"/>
</dbReference>
<dbReference type="InterPro" id="IPR031475">
    <property type="entry name" value="NBD_C"/>
</dbReference>
<dbReference type="EMBL" id="VGLS01000613">
    <property type="protein sequence ID" value="MBM3225561.1"/>
    <property type="molecule type" value="Genomic_DNA"/>
</dbReference>
<feature type="non-terminal residue" evidence="2">
    <location>
        <position position="1"/>
    </location>
</feature>
<comment type="caution">
    <text evidence="2">The sequence shown here is derived from an EMBL/GenBank/DDBJ whole genome shotgun (WGS) entry which is preliminary data.</text>
</comment>
<protein>
    <recommendedName>
        <fullName evidence="1">Four-carbon acid sugar kinase nucleotide binding domain-containing protein</fullName>
    </recommendedName>
</protein>
<organism evidence="2 3">
    <name type="scientific">Tectimicrobiota bacterium</name>
    <dbReference type="NCBI Taxonomy" id="2528274"/>
    <lineage>
        <taxon>Bacteria</taxon>
        <taxon>Pseudomonadati</taxon>
        <taxon>Nitrospinota/Tectimicrobiota group</taxon>
        <taxon>Candidatus Tectimicrobiota</taxon>
    </lineage>
</organism>
<dbReference type="AlphaFoldDB" id="A0A937W2B5"/>
<accession>A0A937W2B5</accession>
<dbReference type="Proteomes" id="UP000712673">
    <property type="component" value="Unassembled WGS sequence"/>
</dbReference>
<sequence length="210" mass="22138">RGRRFLYRTAASFVSARADIAPRPLLTPAELHMPAAGGGLIMVGSHVPRTSSQLEALRAQAGVLSVEVQVAALLHDAQAAAEVSRVASAIDHGLQRNLDVVLFTSRTLVTGTDAQSNLAIGQRVSTRLVAMVQALTRRPRYVLAKGGITSSDIATHGLGVKRAMVLGQILPGVPVWRLGPETRYPGLGYIVFPGNVGSPQALADVVLALR</sequence>
<evidence type="ECO:0000259" key="1">
    <source>
        <dbReference type="Pfam" id="PF17042"/>
    </source>
</evidence>
<name>A0A937W2B5_UNCTE</name>
<dbReference type="InterPro" id="IPR042213">
    <property type="entry name" value="NBD_C_sf"/>
</dbReference>
<evidence type="ECO:0000313" key="2">
    <source>
        <dbReference type="EMBL" id="MBM3225561.1"/>
    </source>
</evidence>
<dbReference type="Pfam" id="PF17042">
    <property type="entry name" value="NBD_C"/>
    <property type="match status" value="1"/>
</dbReference>
<dbReference type="Gene3D" id="3.40.980.20">
    <property type="entry name" value="Four-carbon acid sugar kinase, nucleotide binding domain"/>
    <property type="match status" value="1"/>
</dbReference>
<evidence type="ECO:0000313" key="3">
    <source>
        <dbReference type="Proteomes" id="UP000712673"/>
    </source>
</evidence>
<gene>
    <name evidence="2" type="ORF">FJZ47_17420</name>
</gene>
<feature type="domain" description="Four-carbon acid sugar kinase nucleotide binding" evidence="1">
    <location>
        <begin position="40"/>
        <end position="202"/>
    </location>
</feature>
<proteinExistence type="predicted"/>
<reference evidence="2" key="1">
    <citation type="submission" date="2019-03" db="EMBL/GenBank/DDBJ databases">
        <title>Lake Tanganyika Metagenome-Assembled Genomes (MAGs).</title>
        <authorList>
            <person name="Tran P."/>
        </authorList>
    </citation>
    <scope>NUCLEOTIDE SEQUENCE</scope>
    <source>
        <strain evidence="2">K_DeepCast_65m_m2_066</strain>
    </source>
</reference>